<organism evidence="1 2">
    <name type="scientific">Penstemon smallii</name>
    <dbReference type="NCBI Taxonomy" id="265156"/>
    <lineage>
        <taxon>Eukaryota</taxon>
        <taxon>Viridiplantae</taxon>
        <taxon>Streptophyta</taxon>
        <taxon>Embryophyta</taxon>
        <taxon>Tracheophyta</taxon>
        <taxon>Spermatophyta</taxon>
        <taxon>Magnoliopsida</taxon>
        <taxon>eudicotyledons</taxon>
        <taxon>Gunneridae</taxon>
        <taxon>Pentapetalae</taxon>
        <taxon>asterids</taxon>
        <taxon>lamiids</taxon>
        <taxon>Lamiales</taxon>
        <taxon>Plantaginaceae</taxon>
        <taxon>Cheloneae</taxon>
        <taxon>Penstemon</taxon>
    </lineage>
</organism>
<comment type="caution">
    <text evidence="1">The sequence shown here is derived from an EMBL/GenBank/DDBJ whole genome shotgun (WGS) entry which is preliminary data.</text>
</comment>
<dbReference type="EMBL" id="JBJXBP010000002">
    <property type="protein sequence ID" value="KAL3846305.1"/>
    <property type="molecule type" value="Genomic_DNA"/>
</dbReference>
<proteinExistence type="predicted"/>
<evidence type="ECO:0000313" key="2">
    <source>
        <dbReference type="Proteomes" id="UP001634393"/>
    </source>
</evidence>
<name>A0ABD3UAC0_9LAMI</name>
<dbReference type="AlphaFoldDB" id="A0ABD3UAC0"/>
<reference evidence="1 2" key="1">
    <citation type="submission" date="2024-12" db="EMBL/GenBank/DDBJ databases">
        <title>The unique morphological basis and parallel evolutionary history of personate flowers in Penstemon.</title>
        <authorList>
            <person name="Depatie T.H."/>
            <person name="Wessinger C.A."/>
        </authorList>
    </citation>
    <scope>NUCLEOTIDE SEQUENCE [LARGE SCALE GENOMIC DNA]</scope>
    <source>
        <strain evidence="1">WTNN_2</strain>
        <tissue evidence="1">Leaf</tissue>
    </source>
</reference>
<protein>
    <submittedName>
        <fullName evidence="1">Uncharacterized protein</fullName>
    </submittedName>
</protein>
<sequence length="57" mass="6872">MAWNMVWKGLRRQVNMSISLPKVLYELRIPIKILTYLLEPWGKVPPEQMTYRNSLRI</sequence>
<accession>A0ABD3UAC0</accession>
<evidence type="ECO:0000313" key="1">
    <source>
        <dbReference type="EMBL" id="KAL3846305.1"/>
    </source>
</evidence>
<dbReference type="Proteomes" id="UP001634393">
    <property type="component" value="Unassembled WGS sequence"/>
</dbReference>
<gene>
    <name evidence="1" type="ORF">ACJIZ3_003708</name>
</gene>
<keyword evidence="2" id="KW-1185">Reference proteome</keyword>